<keyword evidence="2" id="KW-0812">Transmembrane</keyword>
<proteinExistence type="predicted"/>
<feature type="transmembrane region" description="Helical" evidence="2">
    <location>
        <begin position="111"/>
        <end position="132"/>
    </location>
</feature>
<feature type="transmembrane region" description="Helical" evidence="2">
    <location>
        <begin position="138"/>
        <end position="155"/>
    </location>
</feature>
<dbReference type="RefSeq" id="WP_377563289.1">
    <property type="nucleotide sequence ID" value="NZ_JBHTJZ010000008.1"/>
</dbReference>
<gene>
    <name evidence="4" type="ORF">ACFQ2I_07545</name>
</gene>
<keyword evidence="2" id="KW-1133">Transmembrane helix</keyword>
<comment type="caution">
    <text evidence="4">The sequence shown here is derived from an EMBL/GenBank/DDBJ whole genome shotgun (WGS) entry which is preliminary data.</text>
</comment>
<dbReference type="SUPFAM" id="SSF52833">
    <property type="entry name" value="Thioredoxin-like"/>
    <property type="match status" value="1"/>
</dbReference>
<feature type="transmembrane region" description="Helical" evidence="2">
    <location>
        <begin position="44"/>
        <end position="64"/>
    </location>
</feature>
<accession>A0ABW3HPN3</accession>
<reference evidence="5" key="1">
    <citation type="journal article" date="2019" name="Int. J. Syst. Evol. Microbiol.">
        <title>The Global Catalogue of Microorganisms (GCM) 10K type strain sequencing project: providing services to taxonomists for standard genome sequencing and annotation.</title>
        <authorList>
            <consortium name="The Broad Institute Genomics Platform"/>
            <consortium name="The Broad Institute Genome Sequencing Center for Infectious Disease"/>
            <person name="Wu L."/>
            <person name="Ma J."/>
        </authorList>
    </citation>
    <scope>NUCLEOTIDE SEQUENCE [LARGE SCALE GENOMIC DNA]</scope>
    <source>
        <strain evidence="5">CCUG 59129</strain>
    </source>
</reference>
<dbReference type="PANTHER" id="PTHR42852:SF13">
    <property type="entry name" value="PROTEIN DIPZ"/>
    <property type="match status" value="1"/>
</dbReference>
<evidence type="ECO:0000313" key="4">
    <source>
        <dbReference type="EMBL" id="MFD0959240.1"/>
    </source>
</evidence>
<dbReference type="InterPro" id="IPR036249">
    <property type="entry name" value="Thioredoxin-like_sf"/>
</dbReference>
<protein>
    <submittedName>
        <fullName evidence="4">TlpA family protein disulfide reductase</fullName>
    </submittedName>
</protein>
<name>A0ABW3HPN3_9BACL</name>
<organism evidence="4 5">
    <name type="scientific">Paenibacillus chungangensis</name>
    <dbReference type="NCBI Taxonomy" id="696535"/>
    <lineage>
        <taxon>Bacteria</taxon>
        <taxon>Bacillati</taxon>
        <taxon>Bacillota</taxon>
        <taxon>Bacilli</taxon>
        <taxon>Bacillales</taxon>
        <taxon>Paenibacillaceae</taxon>
        <taxon>Paenibacillus</taxon>
    </lineage>
</organism>
<sequence length="364" mass="40404">MSNIQLGSFVLNTELLVYLASALTGALALRLLRRGHPEKEADLSVAWGSMLMWIVIWKVSLLLIDPASVMQRPLSLLYFSGGTIGFWLASLASAGMAVFRYSRRYTLSESLTLTGMIASGWAAMYALASLFYSLDVRLYHWIVLLVALATIFLLLRKERAAKMQVAEEAQRVEHRQPKRMAMQGLSLLVLLVLLAYTLHGATESLFEGTATSGSEEVGAKVGDIAPPFSLTNLKGETIALEELRGKTVMVNFWTTWCKVCRTEMPHVEKLYEHYREQGEEVVIVTVNVTSQESSAKKVQQVAAAEGYSFPVALDSSGKTTDDYRVAAYPSTFVIDESGVIRERYLGAISFADMKKRIDHVRSLD</sequence>
<dbReference type="InterPro" id="IPR013766">
    <property type="entry name" value="Thioredoxin_domain"/>
</dbReference>
<evidence type="ECO:0000256" key="1">
    <source>
        <dbReference type="ARBA" id="ARBA00023157"/>
    </source>
</evidence>
<dbReference type="PROSITE" id="PS51352">
    <property type="entry name" value="THIOREDOXIN_2"/>
    <property type="match status" value="1"/>
</dbReference>
<evidence type="ECO:0000313" key="5">
    <source>
        <dbReference type="Proteomes" id="UP001596989"/>
    </source>
</evidence>
<feature type="domain" description="Thioredoxin" evidence="3">
    <location>
        <begin position="219"/>
        <end position="362"/>
    </location>
</feature>
<dbReference type="CDD" id="cd02966">
    <property type="entry name" value="TlpA_like_family"/>
    <property type="match status" value="1"/>
</dbReference>
<dbReference type="EMBL" id="JBHTJZ010000008">
    <property type="protein sequence ID" value="MFD0959240.1"/>
    <property type="molecule type" value="Genomic_DNA"/>
</dbReference>
<dbReference type="InterPro" id="IPR050553">
    <property type="entry name" value="Thioredoxin_ResA/DsbE_sf"/>
</dbReference>
<dbReference type="PANTHER" id="PTHR42852">
    <property type="entry name" value="THIOL:DISULFIDE INTERCHANGE PROTEIN DSBE"/>
    <property type="match status" value="1"/>
</dbReference>
<keyword evidence="2" id="KW-0472">Membrane</keyword>
<feature type="transmembrane region" description="Helical" evidence="2">
    <location>
        <begin position="15"/>
        <end position="32"/>
    </location>
</feature>
<dbReference type="Pfam" id="PF00578">
    <property type="entry name" value="AhpC-TSA"/>
    <property type="match status" value="1"/>
</dbReference>
<dbReference type="Proteomes" id="UP001596989">
    <property type="component" value="Unassembled WGS sequence"/>
</dbReference>
<evidence type="ECO:0000259" key="3">
    <source>
        <dbReference type="PROSITE" id="PS51352"/>
    </source>
</evidence>
<dbReference type="Gene3D" id="3.40.30.10">
    <property type="entry name" value="Glutaredoxin"/>
    <property type="match status" value="1"/>
</dbReference>
<feature type="transmembrane region" description="Helical" evidence="2">
    <location>
        <begin position="76"/>
        <end position="99"/>
    </location>
</feature>
<dbReference type="InterPro" id="IPR000866">
    <property type="entry name" value="AhpC/TSA"/>
</dbReference>
<evidence type="ECO:0000256" key="2">
    <source>
        <dbReference type="SAM" id="Phobius"/>
    </source>
</evidence>
<keyword evidence="5" id="KW-1185">Reference proteome</keyword>
<keyword evidence="1" id="KW-1015">Disulfide bond</keyword>
<feature type="transmembrane region" description="Helical" evidence="2">
    <location>
        <begin position="180"/>
        <end position="198"/>
    </location>
</feature>